<keyword evidence="5" id="KW-1185">Reference proteome</keyword>
<name>A0ABV0CWW5_9SPHN</name>
<dbReference type="PANTHER" id="PTHR43272">
    <property type="entry name" value="LONG-CHAIN-FATTY-ACID--COA LIGASE"/>
    <property type="match status" value="1"/>
</dbReference>
<dbReference type="GO" id="GO:0016874">
    <property type="term" value="F:ligase activity"/>
    <property type="evidence" value="ECO:0007669"/>
    <property type="project" value="UniProtKB-KW"/>
</dbReference>
<reference evidence="4 5" key="1">
    <citation type="submission" date="2024-05" db="EMBL/GenBank/DDBJ databases">
        <authorList>
            <person name="Park S."/>
        </authorList>
    </citation>
    <scope>NUCLEOTIDE SEQUENCE [LARGE SCALE GENOMIC DNA]</scope>
    <source>
        <strain evidence="4 5">DGU5</strain>
    </source>
</reference>
<dbReference type="Pfam" id="PF00501">
    <property type="entry name" value="AMP-binding"/>
    <property type="match status" value="1"/>
</dbReference>
<accession>A0ABV0CWW5</accession>
<evidence type="ECO:0000313" key="4">
    <source>
        <dbReference type="EMBL" id="MEN7537363.1"/>
    </source>
</evidence>
<feature type="domain" description="AMP-dependent synthetase/ligase" evidence="3">
    <location>
        <begin position="18"/>
        <end position="429"/>
    </location>
</feature>
<dbReference type="SUPFAM" id="SSF56801">
    <property type="entry name" value="Acetyl-CoA synthetase-like"/>
    <property type="match status" value="1"/>
</dbReference>
<dbReference type="InterPro" id="IPR020845">
    <property type="entry name" value="AMP-binding_CS"/>
</dbReference>
<gene>
    <name evidence="4" type="ORF">ABDJ38_09285</name>
</gene>
<dbReference type="CDD" id="cd05907">
    <property type="entry name" value="VL_LC_FACS_like"/>
    <property type="match status" value="1"/>
</dbReference>
<keyword evidence="4" id="KW-0436">Ligase</keyword>
<dbReference type="Pfam" id="PF23562">
    <property type="entry name" value="AMP-binding_C_3"/>
    <property type="match status" value="1"/>
</dbReference>
<dbReference type="Gene3D" id="3.40.50.12780">
    <property type="entry name" value="N-terminal domain of ligase-like"/>
    <property type="match status" value="1"/>
</dbReference>
<dbReference type="InterPro" id="IPR000873">
    <property type="entry name" value="AMP-dep_synth/lig_dom"/>
</dbReference>
<evidence type="ECO:0000256" key="1">
    <source>
        <dbReference type="ARBA" id="ARBA00022741"/>
    </source>
</evidence>
<dbReference type="PANTHER" id="PTHR43272:SF33">
    <property type="entry name" value="AMP-BINDING DOMAIN-CONTAINING PROTEIN-RELATED"/>
    <property type="match status" value="1"/>
</dbReference>
<comment type="caution">
    <text evidence="4">The sequence shown here is derived from an EMBL/GenBank/DDBJ whole genome shotgun (WGS) entry which is preliminary data.</text>
</comment>
<dbReference type="PROSITE" id="PS00455">
    <property type="entry name" value="AMP_BINDING"/>
    <property type="match status" value="1"/>
</dbReference>
<dbReference type="Proteomes" id="UP001484535">
    <property type="component" value="Unassembled WGS sequence"/>
</dbReference>
<keyword evidence="2" id="KW-0067">ATP-binding</keyword>
<keyword evidence="1" id="KW-0547">Nucleotide-binding</keyword>
<evidence type="ECO:0000259" key="3">
    <source>
        <dbReference type="Pfam" id="PF00501"/>
    </source>
</evidence>
<dbReference type="RefSeq" id="WP_346784825.1">
    <property type="nucleotide sequence ID" value="NZ_JBDLBR010000003.1"/>
</dbReference>
<protein>
    <submittedName>
        <fullName evidence="4">Long-chain fatty acid--CoA ligase</fullName>
    </submittedName>
</protein>
<sequence>MQLTDISNAPNLVTLFLQRADEQGDAPFLTAKHDGNWTSISYAEAARQVCLLAQALHNMGLGNGDRVVIVSENRPEWCIADLAIMAAGCVTVPAYTTNTVLDHCHIIDNSNASAVFVSGEKLGKTLFPAIIRTGGIGHVIAMDPVPSSQAGDFDVHQWGEVVSGDYAEARAAIEARMGPVTRDDLACIIYTSGTSGSPRGVMLHHGAILHNVNAAAELLSKEFGWEQERFLSFLPLSHAMEHTAGFYLPIGLGADIWFSEGLDKLSSNLEEAQPTFMIVVPRLFEVLRAKIIKQVEKKSGSARFLLARALKLGVKVATNRRGLIDKPTEVLLAATLRPKVRALFGGRIKALVSGGAPLNPEVGGFFQAMGLTMLQGYGQTESAPVISVNLPSIGIDLTTVGPPLRDVEVRIAEDNEILVRGELVMKGYWQNPRDTAAALKDGWLHTGDIGHIDKRGRLAITDRKKDIIVNDKGDNVAPQKLEGMLTLQPEIAQAMVAGDKKPYMVALLVPDEEWMKAWAQANGESADLASLRESPAFRSAIKAAIERTNADLSVIEKIRKFAFADAPFSVENDQMTPTLKIRRPFIRAAYGDRLEALYGPA</sequence>
<evidence type="ECO:0000313" key="5">
    <source>
        <dbReference type="Proteomes" id="UP001484535"/>
    </source>
</evidence>
<organism evidence="4 5">
    <name type="scientific">Aurantiacibacter flavus</name>
    <dbReference type="NCBI Taxonomy" id="3145232"/>
    <lineage>
        <taxon>Bacteria</taxon>
        <taxon>Pseudomonadati</taxon>
        <taxon>Pseudomonadota</taxon>
        <taxon>Alphaproteobacteria</taxon>
        <taxon>Sphingomonadales</taxon>
        <taxon>Erythrobacteraceae</taxon>
        <taxon>Aurantiacibacter</taxon>
    </lineage>
</organism>
<dbReference type="EMBL" id="JBDLBR010000003">
    <property type="protein sequence ID" value="MEN7537363.1"/>
    <property type="molecule type" value="Genomic_DNA"/>
</dbReference>
<dbReference type="InterPro" id="IPR042099">
    <property type="entry name" value="ANL_N_sf"/>
</dbReference>
<evidence type="ECO:0000256" key="2">
    <source>
        <dbReference type="ARBA" id="ARBA00022840"/>
    </source>
</evidence>
<proteinExistence type="predicted"/>